<feature type="transmembrane region" description="Helical" evidence="2">
    <location>
        <begin position="31"/>
        <end position="50"/>
    </location>
</feature>
<dbReference type="Pfam" id="PF03816">
    <property type="entry name" value="LytR_cpsA_psr"/>
    <property type="match status" value="1"/>
</dbReference>
<sequence length="348" mass="38560">MDYLEQQHDNIPSGRQILIEEEPKRSWLRRFFLLIIFVVIIGSGLTVFALKTGFTFSQISINSILGGGRLPVEQPIKERDPNRINLLLLGMRGEGDPNGGLLSDSIILVSIQKSTGKIALISIPRDLYVTIPGTEQKAKINAAHAYGEEKKPGGGGIIYSKAIVSEVTGLYIDYAVSVDHQAFKEAVDAIGGIDIYLDKPFIEDKQFTNELVLNLPAGENHLDGETALFYVRSRYTTSDFDRMKRQQRVLVSVKNKVLSMGVLANPVRVFSLLDILGRNVRTDMGTNEIQQMISFAAKADASSIKTRIFDTTPEGFLYSTYADNGAYILLPKSGDYSEIQNACKNIFN</sequence>
<evidence type="ECO:0000256" key="2">
    <source>
        <dbReference type="SAM" id="Phobius"/>
    </source>
</evidence>
<keyword evidence="2" id="KW-0812">Transmembrane</keyword>
<dbReference type="Gene3D" id="3.40.630.190">
    <property type="entry name" value="LCP protein"/>
    <property type="match status" value="1"/>
</dbReference>
<feature type="domain" description="Cell envelope-related transcriptional attenuator" evidence="3">
    <location>
        <begin position="103"/>
        <end position="258"/>
    </location>
</feature>
<keyword evidence="2" id="KW-1133">Transmembrane helix</keyword>
<comment type="similarity">
    <text evidence="1">Belongs to the LytR/CpsA/Psr (LCP) family.</text>
</comment>
<dbReference type="Proteomes" id="UP000231550">
    <property type="component" value="Unassembled WGS sequence"/>
</dbReference>
<dbReference type="EMBL" id="PCVN01000037">
    <property type="protein sequence ID" value="PIQ74564.1"/>
    <property type="molecule type" value="Genomic_DNA"/>
</dbReference>
<dbReference type="NCBIfam" id="TIGR00350">
    <property type="entry name" value="lytR_cpsA_psr"/>
    <property type="match status" value="1"/>
</dbReference>
<keyword evidence="2" id="KW-0472">Membrane</keyword>
<dbReference type="PANTHER" id="PTHR33392">
    <property type="entry name" value="POLYISOPRENYL-TEICHOIC ACID--PEPTIDOGLYCAN TEICHOIC ACID TRANSFERASE TAGU"/>
    <property type="match status" value="1"/>
</dbReference>
<dbReference type="PANTHER" id="PTHR33392:SF6">
    <property type="entry name" value="POLYISOPRENYL-TEICHOIC ACID--PEPTIDOGLYCAN TEICHOIC ACID TRANSFERASE TAGU"/>
    <property type="match status" value="1"/>
</dbReference>
<evidence type="ECO:0000313" key="4">
    <source>
        <dbReference type="EMBL" id="PIQ74564.1"/>
    </source>
</evidence>
<dbReference type="InterPro" id="IPR050922">
    <property type="entry name" value="LytR/CpsA/Psr_CW_biosynth"/>
</dbReference>
<proteinExistence type="inferred from homology"/>
<comment type="caution">
    <text evidence="4">The sequence shown here is derived from an EMBL/GenBank/DDBJ whole genome shotgun (WGS) entry which is preliminary data.</text>
</comment>
<evidence type="ECO:0000259" key="3">
    <source>
        <dbReference type="Pfam" id="PF03816"/>
    </source>
</evidence>
<accession>A0A2H0KT09</accession>
<evidence type="ECO:0000256" key="1">
    <source>
        <dbReference type="ARBA" id="ARBA00006068"/>
    </source>
</evidence>
<name>A0A2H0KT09_9BACT</name>
<evidence type="ECO:0000313" key="5">
    <source>
        <dbReference type="Proteomes" id="UP000231550"/>
    </source>
</evidence>
<dbReference type="InterPro" id="IPR004474">
    <property type="entry name" value="LytR_CpsA_psr"/>
</dbReference>
<dbReference type="AlphaFoldDB" id="A0A2H0KT09"/>
<organism evidence="4 5">
    <name type="scientific">Candidatus Portnoybacteria bacterium CG11_big_fil_rev_8_21_14_0_20_44_10</name>
    <dbReference type="NCBI Taxonomy" id="1974818"/>
    <lineage>
        <taxon>Bacteria</taxon>
        <taxon>Candidatus Portnoyibacteriota</taxon>
    </lineage>
</organism>
<gene>
    <name evidence="4" type="ORF">COV85_01455</name>
</gene>
<reference evidence="4 5" key="1">
    <citation type="submission" date="2017-09" db="EMBL/GenBank/DDBJ databases">
        <title>Depth-based differentiation of microbial function through sediment-hosted aquifers and enrichment of novel symbionts in the deep terrestrial subsurface.</title>
        <authorList>
            <person name="Probst A.J."/>
            <person name="Ladd B."/>
            <person name="Jarett J.K."/>
            <person name="Geller-Mcgrath D.E."/>
            <person name="Sieber C.M."/>
            <person name="Emerson J.B."/>
            <person name="Anantharaman K."/>
            <person name="Thomas B.C."/>
            <person name="Malmstrom R."/>
            <person name="Stieglmeier M."/>
            <person name="Klingl A."/>
            <person name="Woyke T."/>
            <person name="Ryan C.M."/>
            <person name="Banfield J.F."/>
        </authorList>
    </citation>
    <scope>NUCLEOTIDE SEQUENCE [LARGE SCALE GENOMIC DNA]</scope>
    <source>
        <strain evidence="4">CG11_big_fil_rev_8_21_14_0_20_44_10</strain>
    </source>
</reference>
<protein>
    <recommendedName>
        <fullName evidence="3">Cell envelope-related transcriptional attenuator domain-containing protein</fullName>
    </recommendedName>
</protein>